<dbReference type="InterPro" id="IPR043502">
    <property type="entry name" value="DNA/RNA_pol_sf"/>
</dbReference>
<dbReference type="GO" id="GO:0003676">
    <property type="term" value="F:nucleic acid binding"/>
    <property type="evidence" value="ECO:0007669"/>
    <property type="project" value="InterPro"/>
</dbReference>
<dbReference type="PANTHER" id="PTHR33481">
    <property type="entry name" value="REVERSE TRANSCRIPTASE"/>
    <property type="match status" value="1"/>
</dbReference>
<comment type="caution">
    <text evidence="3">The sequence shown here is derived from an EMBL/GenBank/DDBJ whole genome shotgun (WGS) entry which is preliminary data.</text>
</comment>
<name>A0AAV0VG36_9HEMI</name>
<gene>
    <name evidence="3" type="ORF">MEUPH1_LOCUS502</name>
</gene>
<evidence type="ECO:0008006" key="5">
    <source>
        <dbReference type="Google" id="ProtNLM"/>
    </source>
</evidence>
<sequence>MYHNQTELHTAPEIAQAFAESFQLNNSNTNYEDNFLIFKNESEKYFTINPNPQPDKAEYNHPFNIKELYFALQHCNSKSPGPDDIPFTFLKNLSENATNTLLAIYNLIWNNGIFPNQWRQAFIIPILKPEKDKFNVLSYRPISLISTLSKVLEKMINKRLVWFLETNKKFTKQQCGFRKNHSTHDVLATLHTDITEAIIRKQHLILIALDIEKAYDMVWKKNTLATLQKWNIAGNMLNFLHNFLHNRKIQVKLGNVVSKHLDIENGLPQGSSISVTLFLVTINDIFSNIQPPIKSTLFADDCSIYCRGDNIKTTVALLQTALEALSQWSSVTGLKFSAAKTQGIIFNNKKKNDTLHHVYLNNTKIEYTENIRILGMIFDSKLLWVPHLKKLKTECKNRMKVIKTLAHNTWGSEKNSLLTIYKSLILSKIDYGSLIYYSANSNILRTIDPIHNEGIRLSIGAFRTSPVSSILCMAGEPPLQIRRNKDILKYAAKKKNLEHHMASQIFTSSPSLRTSRNHEKITDTYTKLCSNSNCLVNTDTFSPFTTSPFWQWTPKINTQLLHFKKNNTLHTIISRTFNNILYSEYQDFNYIYTDASKTSDGVGFAYCTNHTSKLFKLLPEASIFTAETQAIKEALLFAITTSTNNILIISDSLSALLAIEAPNPSNEIIYQINNIMSSTKKVIEFIWVPSHIGIPGNEKADKLANEAITSTSSTLISTLPYQDIKRIINLHTINTWQISWDEIPISNKLKCIKKKITKWQTQPNISRRSEIINTRTRIGHTNLTHIHIIKNEEQPLCSRCNEPLSIKHIVLDCPLYFNARTILNQPSSMEEALGEHHTHLIHSFFKHIGLDTKI</sequence>
<dbReference type="EMBL" id="CARXXK010000001">
    <property type="protein sequence ID" value="CAI6343209.1"/>
    <property type="molecule type" value="Genomic_DNA"/>
</dbReference>
<evidence type="ECO:0000259" key="2">
    <source>
        <dbReference type="PROSITE" id="PS50879"/>
    </source>
</evidence>
<protein>
    <recommendedName>
        <fullName evidence="5">RNA-directed DNA polymerase</fullName>
    </recommendedName>
</protein>
<accession>A0AAV0VG36</accession>
<evidence type="ECO:0000259" key="1">
    <source>
        <dbReference type="PROSITE" id="PS50878"/>
    </source>
</evidence>
<feature type="domain" description="Reverse transcriptase" evidence="1">
    <location>
        <begin position="107"/>
        <end position="378"/>
    </location>
</feature>
<dbReference type="InterPro" id="IPR036397">
    <property type="entry name" value="RNaseH_sf"/>
</dbReference>
<dbReference type="InterPro" id="IPR000477">
    <property type="entry name" value="RT_dom"/>
</dbReference>
<evidence type="ECO:0000313" key="4">
    <source>
        <dbReference type="Proteomes" id="UP001160148"/>
    </source>
</evidence>
<dbReference type="AlphaFoldDB" id="A0AAV0VG36"/>
<dbReference type="PROSITE" id="PS50879">
    <property type="entry name" value="RNASE_H_1"/>
    <property type="match status" value="1"/>
</dbReference>
<dbReference type="Pfam" id="PF00075">
    <property type="entry name" value="RNase_H"/>
    <property type="match status" value="1"/>
</dbReference>
<dbReference type="SUPFAM" id="SSF56672">
    <property type="entry name" value="DNA/RNA polymerases"/>
    <property type="match status" value="1"/>
</dbReference>
<reference evidence="3 4" key="1">
    <citation type="submission" date="2023-01" db="EMBL/GenBank/DDBJ databases">
        <authorList>
            <person name="Whitehead M."/>
        </authorList>
    </citation>
    <scope>NUCLEOTIDE SEQUENCE [LARGE SCALE GENOMIC DNA]</scope>
</reference>
<dbReference type="PANTHER" id="PTHR33481:SF1">
    <property type="entry name" value="ENDONUCLEASE_EXONUCLEASE_PHOSPHATASE DOMAIN-CONTAINING PROTEIN-RELATED"/>
    <property type="match status" value="1"/>
</dbReference>
<feature type="domain" description="RNase H type-1" evidence="2">
    <location>
        <begin position="585"/>
        <end position="709"/>
    </location>
</feature>
<dbReference type="Proteomes" id="UP001160148">
    <property type="component" value="Unassembled WGS sequence"/>
</dbReference>
<dbReference type="GO" id="GO:0004523">
    <property type="term" value="F:RNA-DNA hybrid ribonuclease activity"/>
    <property type="evidence" value="ECO:0007669"/>
    <property type="project" value="InterPro"/>
</dbReference>
<dbReference type="CDD" id="cd01650">
    <property type="entry name" value="RT_nLTR_like"/>
    <property type="match status" value="1"/>
</dbReference>
<dbReference type="GO" id="GO:0071897">
    <property type="term" value="P:DNA biosynthetic process"/>
    <property type="evidence" value="ECO:0007669"/>
    <property type="project" value="UniProtKB-ARBA"/>
</dbReference>
<keyword evidence="4" id="KW-1185">Reference proteome</keyword>
<evidence type="ECO:0000313" key="3">
    <source>
        <dbReference type="EMBL" id="CAI6343209.1"/>
    </source>
</evidence>
<dbReference type="PROSITE" id="PS50878">
    <property type="entry name" value="RT_POL"/>
    <property type="match status" value="1"/>
</dbReference>
<proteinExistence type="predicted"/>
<organism evidence="3 4">
    <name type="scientific">Macrosiphum euphorbiae</name>
    <name type="common">potato aphid</name>
    <dbReference type="NCBI Taxonomy" id="13131"/>
    <lineage>
        <taxon>Eukaryota</taxon>
        <taxon>Metazoa</taxon>
        <taxon>Ecdysozoa</taxon>
        <taxon>Arthropoda</taxon>
        <taxon>Hexapoda</taxon>
        <taxon>Insecta</taxon>
        <taxon>Pterygota</taxon>
        <taxon>Neoptera</taxon>
        <taxon>Paraneoptera</taxon>
        <taxon>Hemiptera</taxon>
        <taxon>Sternorrhyncha</taxon>
        <taxon>Aphidomorpha</taxon>
        <taxon>Aphidoidea</taxon>
        <taxon>Aphididae</taxon>
        <taxon>Macrosiphini</taxon>
        <taxon>Macrosiphum</taxon>
    </lineage>
</organism>
<dbReference type="InterPro" id="IPR002156">
    <property type="entry name" value="RNaseH_domain"/>
</dbReference>
<dbReference type="InterPro" id="IPR012337">
    <property type="entry name" value="RNaseH-like_sf"/>
</dbReference>
<dbReference type="SUPFAM" id="SSF53098">
    <property type="entry name" value="Ribonuclease H-like"/>
    <property type="match status" value="1"/>
</dbReference>
<dbReference type="CDD" id="cd09276">
    <property type="entry name" value="Rnase_HI_RT_non_LTR"/>
    <property type="match status" value="1"/>
</dbReference>
<dbReference type="Pfam" id="PF00078">
    <property type="entry name" value="RVT_1"/>
    <property type="match status" value="1"/>
</dbReference>
<dbReference type="GO" id="GO:0042575">
    <property type="term" value="C:DNA polymerase complex"/>
    <property type="evidence" value="ECO:0007669"/>
    <property type="project" value="UniProtKB-ARBA"/>
</dbReference>
<dbReference type="Gene3D" id="3.30.420.10">
    <property type="entry name" value="Ribonuclease H-like superfamily/Ribonuclease H"/>
    <property type="match status" value="1"/>
</dbReference>